<name>A0AAU7YP50_9CAUD</name>
<gene>
    <name evidence="1" type="ORF">PMBFJFDG_00011</name>
</gene>
<reference evidence="1" key="1">
    <citation type="submission" date="2024-06" db="EMBL/GenBank/DDBJ databases">
        <authorList>
            <person name="Guo B."/>
        </authorList>
    </citation>
    <scope>NUCLEOTIDE SEQUENCE</scope>
</reference>
<proteinExistence type="predicted"/>
<evidence type="ECO:0000313" key="1">
    <source>
        <dbReference type="EMBL" id="XCA48730.1"/>
    </source>
</evidence>
<protein>
    <recommendedName>
        <fullName evidence="2">Phage protein</fullName>
    </recommendedName>
</protein>
<sequence>MEKVLIKHLLSVQMGDDYMSDSQQEMDAALDTISEEFKEEHEKQVSDTVKAIILIRLFLVDLLNDYQKDGIVKRSRLNALLRDLTLYEKEFRKQAERSFHTLIENTSKWTTSKLSEAGLDVKSITAVNKQIIQGVIKRPGEDGLVLSDRVWNLSGDMRDRLSSVIRPSVLKGESITMISQKIKEVHDNEKWKVERVAISESTNTYRAATIQNGLESEIVTGYQIIDNGHRHRYHSKHMCYKLARRDAYGLGAGKYPKNIPESLMNQLICPHPQCSSRLNYLISEEV</sequence>
<dbReference type="EMBL" id="PP938272">
    <property type="protein sequence ID" value="XCA48730.1"/>
    <property type="molecule type" value="Genomic_DNA"/>
</dbReference>
<organism evidence="1">
    <name type="scientific">Bacillus phage PHBA67-T</name>
    <dbReference type="NCBI Taxonomy" id="3233536"/>
    <lineage>
        <taxon>Viruses</taxon>
        <taxon>Duplodnaviria</taxon>
        <taxon>Heunggongvirae</taxon>
        <taxon>Uroviricota</taxon>
        <taxon>Caudoviricetes</taxon>
    </lineage>
</organism>
<evidence type="ECO:0008006" key="2">
    <source>
        <dbReference type="Google" id="ProtNLM"/>
    </source>
</evidence>
<accession>A0AAU7YP50</accession>